<evidence type="ECO:0000256" key="2">
    <source>
        <dbReference type="ARBA" id="ARBA00022692"/>
    </source>
</evidence>
<feature type="transmembrane region" description="Helical" evidence="5">
    <location>
        <begin position="209"/>
        <end position="225"/>
    </location>
</feature>
<dbReference type="AlphaFoldDB" id="A0A292YUA2"/>
<feature type="transmembrane region" description="Helical" evidence="5">
    <location>
        <begin position="109"/>
        <end position="126"/>
    </location>
</feature>
<gene>
    <name evidence="7" type="ORF">EFBL_3771</name>
</gene>
<evidence type="ECO:0000313" key="8">
    <source>
        <dbReference type="Proteomes" id="UP000217785"/>
    </source>
</evidence>
<organism evidence="7 8">
    <name type="scientific">Effusibacillus lacus</name>
    <dbReference type="NCBI Taxonomy" id="1348429"/>
    <lineage>
        <taxon>Bacteria</taxon>
        <taxon>Bacillati</taxon>
        <taxon>Bacillota</taxon>
        <taxon>Bacilli</taxon>
        <taxon>Bacillales</taxon>
        <taxon>Alicyclobacillaceae</taxon>
        <taxon>Effusibacillus</taxon>
    </lineage>
</organism>
<evidence type="ECO:0000313" key="7">
    <source>
        <dbReference type="EMBL" id="GAX92080.1"/>
    </source>
</evidence>
<evidence type="ECO:0000259" key="6">
    <source>
        <dbReference type="Pfam" id="PF04932"/>
    </source>
</evidence>
<feature type="transmembrane region" description="Helical" evidence="5">
    <location>
        <begin position="370"/>
        <end position="389"/>
    </location>
</feature>
<dbReference type="EMBL" id="BDUF01000121">
    <property type="protein sequence ID" value="GAX92080.1"/>
    <property type="molecule type" value="Genomic_DNA"/>
</dbReference>
<name>A0A292YUA2_9BACL</name>
<comment type="caution">
    <text evidence="7">The sequence shown here is derived from an EMBL/GenBank/DDBJ whole genome shotgun (WGS) entry which is preliminary data.</text>
</comment>
<feature type="transmembrane region" description="Helical" evidence="5">
    <location>
        <begin position="84"/>
        <end position="103"/>
    </location>
</feature>
<dbReference type="Proteomes" id="UP000217785">
    <property type="component" value="Unassembled WGS sequence"/>
</dbReference>
<feature type="transmembrane region" description="Helical" evidence="5">
    <location>
        <begin position="175"/>
        <end position="197"/>
    </location>
</feature>
<proteinExistence type="predicted"/>
<feature type="transmembrane region" description="Helical" evidence="5">
    <location>
        <begin position="251"/>
        <end position="268"/>
    </location>
</feature>
<feature type="transmembrane region" description="Helical" evidence="5">
    <location>
        <begin position="231"/>
        <end position="246"/>
    </location>
</feature>
<dbReference type="Pfam" id="PF04932">
    <property type="entry name" value="Wzy_C"/>
    <property type="match status" value="1"/>
</dbReference>
<comment type="subcellular location">
    <subcellularLocation>
        <location evidence="1">Membrane</location>
        <topology evidence="1">Multi-pass membrane protein</topology>
    </subcellularLocation>
</comment>
<evidence type="ECO:0000256" key="3">
    <source>
        <dbReference type="ARBA" id="ARBA00022989"/>
    </source>
</evidence>
<dbReference type="RefSeq" id="WP_096184509.1">
    <property type="nucleotide sequence ID" value="NZ_BDUF01000121.1"/>
</dbReference>
<dbReference type="PANTHER" id="PTHR37422:SF13">
    <property type="entry name" value="LIPOPOLYSACCHARIDE BIOSYNTHESIS PROTEIN PA4999-RELATED"/>
    <property type="match status" value="1"/>
</dbReference>
<evidence type="ECO:0000256" key="5">
    <source>
        <dbReference type="SAM" id="Phobius"/>
    </source>
</evidence>
<accession>A0A292YUA2</accession>
<protein>
    <recommendedName>
        <fullName evidence="6">O-antigen ligase-related domain-containing protein</fullName>
    </recommendedName>
</protein>
<keyword evidence="3 5" id="KW-1133">Transmembrane helix</keyword>
<dbReference type="PANTHER" id="PTHR37422">
    <property type="entry name" value="TEICHURONIC ACID BIOSYNTHESIS PROTEIN TUAE"/>
    <property type="match status" value="1"/>
</dbReference>
<dbReference type="OrthoDB" id="9806320at2"/>
<dbReference type="GO" id="GO:0016020">
    <property type="term" value="C:membrane"/>
    <property type="evidence" value="ECO:0007669"/>
    <property type="project" value="UniProtKB-SubCell"/>
</dbReference>
<feature type="transmembrane region" description="Helical" evidence="5">
    <location>
        <begin position="22"/>
        <end position="40"/>
    </location>
</feature>
<reference evidence="8" key="1">
    <citation type="submission" date="2017-07" db="EMBL/GenBank/DDBJ databases">
        <title>Draft genome sequence of Effusibacillus lacus strain skLN1.</title>
        <authorList>
            <person name="Watanabe M."/>
            <person name="Kojima H."/>
            <person name="Fukui M."/>
        </authorList>
    </citation>
    <scope>NUCLEOTIDE SEQUENCE [LARGE SCALE GENOMIC DNA]</scope>
    <source>
        <strain evidence="8">skLN1</strain>
    </source>
</reference>
<keyword evidence="4 5" id="KW-0472">Membrane</keyword>
<feature type="domain" description="O-antigen ligase-related" evidence="6">
    <location>
        <begin position="215"/>
        <end position="345"/>
    </location>
</feature>
<evidence type="ECO:0000256" key="1">
    <source>
        <dbReference type="ARBA" id="ARBA00004141"/>
    </source>
</evidence>
<feature type="transmembrane region" description="Helical" evidence="5">
    <location>
        <begin position="329"/>
        <end position="349"/>
    </location>
</feature>
<dbReference type="InterPro" id="IPR051533">
    <property type="entry name" value="WaaL-like"/>
</dbReference>
<dbReference type="InterPro" id="IPR007016">
    <property type="entry name" value="O-antigen_ligase-rel_domated"/>
</dbReference>
<evidence type="ECO:0000256" key="4">
    <source>
        <dbReference type="ARBA" id="ARBA00023136"/>
    </source>
</evidence>
<sequence length="421" mass="47694">MLTNRFQSVNIFKFPSLIIDKLKLWSLVALAFFPLVDFLLRKIPFVGSIVGSVWDELIVVALATLAFGRFLMGARFEQLPYHQMLKAFILLGIAYLAVSLNSFGVDSEGFRAIYWYTFLAFILPYHVDRDLAAKLIRYVLYAGLIIGLHGVYQYVTKAPMPPGWVDAGETVRTRVYSVFGSPNIMGTYMIIIFPIAAGMAWASRTNRERLFFGFVALVTLASLVFTNTRGAQLALFVALVITSLLFDRRLFILVIVAGVAAMFVPQIQSRFLQLFDPLYWMKAAKDGRIYRWLTAYDVMRYNPFFGAGMGHFGGAVADRHFGTKYVDSYYFKTMAEMGLVGLLAMLALFGTIVRDLYRRIFKPLRARQDWPLLLGLFTSILAVLVQNAVENVFEVPAMNFLFWFIVTLTVILSGKKEETAE</sequence>
<feature type="transmembrane region" description="Helical" evidence="5">
    <location>
        <begin position="395"/>
        <end position="414"/>
    </location>
</feature>
<feature type="transmembrane region" description="Helical" evidence="5">
    <location>
        <begin position="52"/>
        <end position="72"/>
    </location>
</feature>
<feature type="transmembrane region" description="Helical" evidence="5">
    <location>
        <begin position="138"/>
        <end position="155"/>
    </location>
</feature>
<keyword evidence="2 5" id="KW-0812">Transmembrane</keyword>
<keyword evidence="8" id="KW-1185">Reference proteome</keyword>